<dbReference type="AlphaFoldDB" id="A0A0C2Z057"/>
<evidence type="ECO:0000256" key="5">
    <source>
        <dbReference type="ARBA" id="ARBA00022741"/>
    </source>
</evidence>
<dbReference type="CDD" id="cd02259">
    <property type="entry name" value="Peptidase_C39_like"/>
    <property type="match status" value="1"/>
</dbReference>
<dbReference type="Pfam" id="PF03412">
    <property type="entry name" value="Peptidase_C39"/>
    <property type="match status" value="1"/>
</dbReference>
<evidence type="ECO:0000259" key="13">
    <source>
        <dbReference type="PROSITE" id="PS50990"/>
    </source>
</evidence>
<keyword evidence="9 10" id="KW-0472">Membrane</keyword>
<dbReference type="PANTHER" id="PTHR43394:SF1">
    <property type="entry name" value="ATP-BINDING CASSETTE SUB-FAMILY B MEMBER 10, MITOCHONDRIAL"/>
    <property type="match status" value="1"/>
</dbReference>
<dbReference type="Gene3D" id="1.20.1560.10">
    <property type="entry name" value="ABC transporter type 1, transmembrane domain"/>
    <property type="match status" value="1"/>
</dbReference>
<dbReference type="GO" id="GO:0016887">
    <property type="term" value="F:ATP hydrolysis activity"/>
    <property type="evidence" value="ECO:0007669"/>
    <property type="project" value="InterPro"/>
</dbReference>
<dbReference type="Gene3D" id="3.90.70.10">
    <property type="entry name" value="Cysteine proteinases"/>
    <property type="match status" value="1"/>
</dbReference>
<dbReference type="SUPFAM" id="SSF90123">
    <property type="entry name" value="ABC transporter transmembrane region"/>
    <property type="match status" value="1"/>
</dbReference>
<dbReference type="GO" id="GO:0005524">
    <property type="term" value="F:ATP binding"/>
    <property type="evidence" value="ECO:0007669"/>
    <property type="project" value="UniProtKB-KW"/>
</dbReference>
<evidence type="ECO:0000256" key="9">
    <source>
        <dbReference type="ARBA" id="ARBA00023136"/>
    </source>
</evidence>
<comment type="subcellular location">
    <subcellularLocation>
        <location evidence="1">Cell membrane</location>
        <topology evidence="1">Multi-pass membrane protein</topology>
    </subcellularLocation>
</comment>
<dbReference type="GO" id="GO:0005886">
    <property type="term" value="C:plasma membrane"/>
    <property type="evidence" value="ECO:0007669"/>
    <property type="project" value="UniProtKB-SubCell"/>
</dbReference>
<keyword evidence="6" id="KW-0378">Hydrolase</keyword>
<comment type="caution">
    <text evidence="14">The sequence shown here is derived from an EMBL/GenBank/DDBJ whole genome shotgun (WGS) entry which is preliminary data.</text>
</comment>
<dbReference type="InterPro" id="IPR036640">
    <property type="entry name" value="ABC1_TM_sf"/>
</dbReference>
<feature type="transmembrane region" description="Helical" evidence="10">
    <location>
        <begin position="164"/>
        <end position="186"/>
    </location>
</feature>
<accession>A0A0C2Z057</accession>
<organism evidence="14 15">
    <name type="scientific">Paramagnetospirillum magnetotacticum MS-1</name>
    <dbReference type="NCBI Taxonomy" id="272627"/>
    <lineage>
        <taxon>Bacteria</taxon>
        <taxon>Pseudomonadati</taxon>
        <taxon>Pseudomonadota</taxon>
        <taxon>Alphaproteobacteria</taxon>
        <taxon>Rhodospirillales</taxon>
        <taxon>Magnetospirillaceae</taxon>
        <taxon>Paramagnetospirillum</taxon>
    </lineage>
</organism>
<feature type="transmembrane region" description="Helical" evidence="10">
    <location>
        <begin position="302"/>
        <end position="322"/>
    </location>
</feature>
<evidence type="ECO:0000259" key="12">
    <source>
        <dbReference type="PROSITE" id="PS50929"/>
    </source>
</evidence>
<dbReference type="SUPFAM" id="SSF52540">
    <property type="entry name" value="P-loop containing nucleoside triphosphate hydrolases"/>
    <property type="match status" value="1"/>
</dbReference>
<dbReference type="InterPro" id="IPR005074">
    <property type="entry name" value="Peptidase_C39"/>
</dbReference>
<dbReference type="InterPro" id="IPR039421">
    <property type="entry name" value="Type_1_exporter"/>
</dbReference>
<keyword evidence="2" id="KW-0813">Transport</keyword>
<evidence type="ECO:0000256" key="6">
    <source>
        <dbReference type="ARBA" id="ARBA00022801"/>
    </source>
</evidence>
<evidence type="ECO:0000259" key="11">
    <source>
        <dbReference type="PROSITE" id="PS50893"/>
    </source>
</evidence>
<evidence type="ECO:0000256" key="4">
    <source>
        <dbReference type="ARBA" id="ARBA00022692"/>
    </source>
</evidence>
<evidence type="ECO:0000256" key="7">
    <source>
        <dbReference type="ARBA" id="ARBA00022840"/>
    </source>
</evidence>
<protein>
    <submittedName>
        <fullName evidence="14">Putative secretion ATP-binding protein</fullName>
    </submittedName>
</protein>
<dbReference type="InterPro" id="IPR017871">
    <property type="entry name" value="ABC_transporter-like_CS"/>
</dbReference>
<keyword evidence="5" id="KW-0547">Nucleotide-binding</keyword>
<reference evidence="14 15" key="1">
    <citation type="submission" date="2015-01" db="EMBL/GenBank/DDBJ databases">
        <title>Genome Sequence of Magnetospirillum magnetotacticum Strain MS-1.</title>
        <authorList>
            <person name="Marinov G.K."/>
            <person name="Smalley M.D."/>
            <person name="DeSalvo G."/>
        </authorList>
    </citation>
    <scope>NUCLEOTIDE SEQUENCE [LARGE SCALE GENOMIC DNA]</scope>
    <source>
        <strain evidence="14 15">MS-1</strain>
    </source>
</reference>
<dbReference type="RefSeq" id="WP_009867403.1">
    <property type="nucleotide sequence ID" value="NZ_JXSL01000005.1"/>
</dbReference>
<evidence type="ECO:0000313" key="14">
    <source>
        <dbReference type="EMBL" id="KIM00739.1"/>
    </source>
</evidence>
<proteinExistence type="predicted"/>
<gene>
    <name evidence="14" type="ORF">CCC_01733</name>
</gene>
<dbReference type="GO" id="GO:0006508">
    <property type="term" value="P:proteolysis"/>
    <property type="evidence" value="ECO:0007669"/>
    <property type="project" value="InterPro"/>
</dbReference>
<dbReference type="PROSITE" id="PS00211">
    <property type="entry name" value="ABC_TRANSPORTER_1"/>
    <property type="match status" value="1"/>
</dbReference>
<evidence type="ECO:0000256" key="8">
    <source>
        <dbReference type="ARBA" id="ARBA00022989"/>
    </source>
</evidence>
<dbReference type="PROSITE" id="PS50929">
    <property type="entry name" value="ABC_TM1F"/>
    <property type="match status" value="1"/>
</dbReference>
<keyword evidence="3" id="KW-1003">Cell membrane</keyword>
<dbReference type="Pfam" id="PF00005">
    <property type="entry name" value="ABC_tran"/>
    <property type="match status" value="1"/>
</dbReference>
<evidence type="ECO:0000256" key="1">
    <source>
        <dbReference type="ARBA" id="ARBA00004651"/>
    </source>
</evidence>
<evidence type="ECO:0000256" key="2">
    <source>
        <dbReference type="ARBA" id="ARBA00022448"/>
    </source>
</evidence>
<feature type="domain" description="ABC transporter" evidence="11">
    <location>
        <begin position="476"/>
        <end position="711"/>
    </location>
</feature>
<name>A0A0C2Z057_PARME</name>
<dbReference type="EMBL" id="JXSL01000005">
    <property type="protein sequence ID" value="KIM00739.1"/>
    <property type="molecule type" value="Genomic_DNA"/>
</dbReference>
<dbReference type="Proteomes" id="UP000031971">
    <property type="component" value="Unassembled WGS sequence"/>
</dbReference>
<dbReference type="STRING" id="272627.CCC_01733"/>
<dbReference type="PROSITE" id="PS50990">
    <property type="entry name" value="PEPTIDASE_C39"/>
    <property type="match status" value="1"/>
</dbReference>
<dbReference type="PANTHER" id="PTHR43394">
    <property type="entry name" value="ATP-DEPENDENT PERMEASE MDL1, MITOCHONDRIAL"/>
    <property type="match status" value="1"/>
</dbReference>
<feature type="domain" description="ABC transmembrane type-1" evidence="12">
    <location>
        <begin position="164"/>
        <end position="443"/>
    </location>
</feature>
<evidence type="ECO:0000256" key="10">
    <source>
        <dbReference type="SAM" id="Phobius"/>
    </source>
</evidence>
<dbReference type="Pfam" id="PF00664">
    <property type="entry name" value="ABC_membrane"/>
    <property type="match status" value="1"/>
</dbReference>
<dbReference type="GO" id="GO:0008233">
    <property type="term" value="F:peptidase activity"/>
    <property type="evidence" value="ECO:0007669"/>
    <property type="project" value="InterPro"/>
</dbReference>
<keyword evidence="7 14" id="KW-0067">ATP-binding</keyword>
<dbReference type="Gene3D" id="3.40.50.300">
    <property type="entry name" value="P-loop containing nucleotide triphosphate hydrolases"/>
    <property type="match status" value="1"/>
</dbReference>
<keyword evidence="8 10" id="KW-1133">Transmembrane helix</keyword>
<dbReference type="InterPro" id="IPR003593">
    <property type="entry name" value="AAA+_ATPase"/>
</dbReference>
<evidence type="ECO:0000313" key="15">
    <source>
        <dbReference type="Proteomes" id="UP000031971"/>
    </source>
</evidence>
<dbReference type="FunFam" id="3.40.50.300:FF:000221">
    <property type="entry name" value="Multidrug ABC transporter ATP-binding protein"/>
    <property type="match status" value="1"/>
</dbReference>
<dbReference type="CDD" id="cd18783">
    <property type="entry name" value="ABC_6TM_PrtD_LapB_HlyB_like"/>
    <property type="match status" value="1"/>
</dbReference>
<dbReference type="SMART" id="SM00382">
    <property type="entry name" value="AAA"/>
    <property type="match status" value="1"/>
</dbReference>
<evidence type="ECO:0000256" key="3">
    <source>
        <dbReference type="ARBA" id="ARBA00022475"/>
    </source>
</evidence>
<feature type="transmembrane region" description="Helical" evidence="10">
    <location>
        <begin position="276"/>
        <end position="296"/>
    </location>
</feature>
<feature type="transmembrane region" description="Helical" evidence="10">
    <location>
        <begin position="198"/>
        <end position="218"/>
    </location>
</feature>
<dbReference type="PROSITE" id="PS50893">
    <property type="entry name" value="ABC_TRANSPORTER_2"/>
    <property type="match status" value="1"/>
</dbReference>
<keyword evidence="15" id="KW-1185">Reference proteome</keyword>
<feature type="domain" description="Peptidase C39" evidence="13">
    <location>
        <begin position="7"/>
        <end position="132"/>
    </location>
</feature>
<keyword evidence="4 10" id="KW-0812">Transmembrane</keyword>
<dbReference type="InterPro" id="IPR011527">
    <property type="entry name" value="ABC1_TM_dom"/>
</dbReference>
<dbReference type="GO" id="GO:0015421">
    <property type="term" value="F:ABC-type oligopeptide transporter activity"/>
    <property type="evidence" value="ECO:0007669"/>
    <property type="project" value="TreeGrafter"/>
</dbReference>
<dbReference type="InterPro" id="IPR003439">
    <property type="entry name" value="ABC_transporter-like_ATP-bd"/>
</dbReference>
<sequence length="721" mass="79508">MTEGLAQPMTVVECFSLLARHHGIEVTTESLVHEYVLDGTSVSHAQLVSMANANGLKAKVSSLSWGDLAKLGQAFPVLGLLKNGNGVIFSGMREENGVLELAVIDPLADRPGFIFLTRDKLAEAWDGHVLLLKRRHSLSDPDQPFGLAWFVPEILKQSRTFGHVALAAIFLHLIGLTTPFFFQIVIDKVLVHHSLSTLYVLTVGVLVAIGFEAALGFLRNYMLLWATNKIDARLAARTFDHLMRLPMHFFEQSSAGVLVKHMQQTESIREFMTGKLFMTALDSTALLLFIPILLFYSVPMALIVLTLSGLVAAIIFLVMPIFRRNLEMLYQAEGSRQAMLVETIHGMRTVKALAIEPDRRKQWNDRTAQAITRHFAVGRISVGTNAVVAGLDKLSSVAVVFFGALFVFDGKLSVGEVVAIQMMAGRVSGPLVQLVQVVNQFQQTSLSIRMLGEVMNRKTERSGGTASLHPQLTGDIRFEDVTYHYPGAATPALAHVEVEIRKGSMVGVVGRSGSGKTTFTRLLQGLYLPQAGMIRFDGFDIRELDLAHLRRSIGVVVQESFLFRGSVRENIAVSKPGAPFEHIVEAARLAGADEFIKRLPQGYDTMLEENGANLSGGQKQRLSIARALLPQPRIMIFDEATSALDPESEAIVQENLDRIAEGRTMVIVSHRLSSLTRSDVILVFDQGRVVDAGSHAELLTRCEMYQTLWRQQTRFMAEPAS</sequence>
<dbReference type="InterPro" id="IPR027417">
    <property type="entry name" value="P-loop_NTPase"/>
</dbReference>